<dbReference type="InParanoid" id="T1G8H5"/>
<keyword evidence="1" id="KW-1133">Transmembrane helix</keyword>
<feature type="transmembrane region" description="Helical" evidence="1">
    <location>
        <begin position="17"/>
        <end position="37"/>
    </location>
</feature>
<reference evidence="3" key="3">
    <citation type="submission" date="2015-06" db="UniProtKB">
        <authorList>
            <consortium name="EnsemblMetazoa"/>
        </authorList>
    </citation>
    <scope>IDENTIFICATION</scope>
</reference>
<sequence>MITKSFNFCRVCVTTRLLLVWLASFSIASPLIVLGILTPEDILKNGKCMISNPNFMIYGSLVAFFGPLLGMILALTLTVRLLNKQA</sequence>
<dbReference type="EMBL" id="AMQM01009489">
    <property type="status" value="NOT_ANNOTATED_CDS"/>
    <property type="molecule type" value="Genomic_DNA"/>
</dbReference>
<accession>T1G8H5</accession>
<dbReference type="KEGG" id="hro:HELRODRAFT_92498"/>
<dbReference type="OrthoDB" id="10034726at2759"/>
<keyword evidence="4" id="KW-1185">Reference proteome</keyword>
<dbReference type="EnsemblMetazoa" id="HelroT92498">
    <property type="protein sequence ID" value="HelroP92498"/>
    <property type="gene ID" value="HelroG92498"/>
</dbReference>
<organism evidence="3 4">
    <name type="scientific">Helobdella robusta</name>
    <name type="common">Californian leech</name>
    <dbReference type="NCBI Taxonomy" id="6412"/>
    <lineage>
        <taxon>Eukaryota</taxon>
        <taxon>Metazoa</taxon>
        <taxon>Spiralia</taxon>
        <taxon>Lophotrochozoa</taxon>
        <taxon>Annelida</taxon>
        <taxon>Clitellata</taxon>
        <taxon>Hirudinea</taxon>
        <taxon>Rhynchobdellida</taxon>
        <taxon>Glossiphoniidae</taxon>
        <taxon>Helobdella</taxon>
    </lineage>
</organism>
<reference evidence="2 4" key="2">
    <citation type="journal article" date="2013" name="Nature">
        <title>Insights into bilaterian evolution from three spiralian genomes.</title>
        <authorList>
            <person name="Simakov O."/>
            <person name="Marletaz F."/>
            <person name="Cho S.J."/>
            <person name="Edsinger-Gonzales E."/>
            <person name="Havlak P."/>
            <person name="Hellsten U."/>
            <person name="Kuo D.H."/>
            <person name="Larsson T."/>
            <person name="Lv J."/>
            <person name="Arendt D."/>
            <person name="Savage R."/>
            <person name="Osoegawa K."/>
            <person name="de Jong P."/>
            <person name="Grimwood J."/>
            <person name="Chapman J.A."/>
            <person name="Shapiro H."/>
            <person name="Aerts A."/>
            <person name="Otillar R.P."/>
            <person name="Terry A.Y."/>
            <person name="Boore J.L."/>
            <person name="Grigoriev I.V."/>
            <person name="Lindberg D.R."/>
            <person name="Seaver E.C."/>
            <person name="Weisblat D.A."/>
            <person name="Putnam N.H."/>
            <person name="Rokhsar D.S."/>
        </authorList>
    </citation>
    <scope>NUCLEOTIDE SEQUENCE</scope>
</reference>
<evidence type="ECO:0008006" key="5">
    <source>
        <dbReference type="Google" id="ProtNLM"/>
    </source>
</evidence>
<dbReference type="HOGENOM" id="CLU_2504223_0_0_1"/>
<evidence type="ECO:0000313" key="4">
    <source>
        <dbReference type="Proteomes" id="UP000015101"/>
    </source>
</evidence>
<keyword evidence="1" id="KW-0472">Membrane</keyword>
<dbReference type="AlphaFoldDB" id="T1G8H5"/>
<reference evidence="4" key="1">
    <citation type="submission" date="2012-12" db="EMBL/GenBank/DDBJ databases">
        <authorList>
            <person name="Hellsten U."/>
            <person name="Grimwood J."/>
            <person name="Chapman J.A."/>
            <person name="Shapiro H."/>
            <person name="Aerts A."/>
            <person name="Otillar R.P."/>
            <person name="Terry A.Y."/>
            <person name="Boore J.L."/>
            <person name="Simakov O."/>
            <person name="Marletaz F."/>
            <person name="Cho S.-J."/>
            <person name="Edsinger-Gonzales E."/>
            <person name="Havlak P."/>
            <person name="Kuo D.-H."/>
            <person name="Larsson T."/>
            <person name="Lv J."/>
            <person name="Arendt D."/>
            <person name="Savage R."/>
            <person name="Osoegawa K."/>
            <person name="de Jong P."/>
            <person name="Lindberg D.R."/>
            <person name="Seaver E.C."/>
            <person name="Weisblat D.A."/>
            <person name="Putnam N.H."/>
            <person name="Grigoriev I.V."/>
            <person name="Rokhsar D.S."/>
        </authorList>
    </citation>
    <scope>NUCLEOTIDE SEQUENCE</scope>
</reference>
<dbReference type="Gene3D" id="1.20.1070.10">
    <property type="entry name" value="Rhodopsin 7-helix transmembrane proteins"/>
    <property type="match status" value="1"/>
</dbReference>
<evidence type="ECO:0000313" key="2">
    <source>
        <dbReference type="EMBL" id="ESO04149.1"/>
    </source>
</evidence>
<protein>
    <recommendedName>
        <fullName evidence="5">G-protein coupled receptors family 1 profile domain-containing protein</fullName>
    </recommendedName>
</protein>
<evidence type="ECO:0000256" key="1">
    <source>
        <dbReference type="SAM" id="Phobius"/>
    </source>
</evidence>
<proteinExistence type="predicted"/>
<name>T1G8H5_HELRO</name>
<dbReference type="EMBL" id="KB096503">
    <property type="protein sequence ID" value="ESO04149.1"/>
    <property type="molecule type" value="Genomic_DNA"/>
</dbReference>
<feature type="transmembrane region" description="Helical" evidence="1">
    <location>
        <begin position="57"/>
        <end position="82"/>
    </location>
</feature>
<keyword evidence="1" id="KW-0812">Transmembrane</keyword>
<gene>
    <name evidence="3" type="primary">20217372</name>
    <name evidence="2" type="ORF">HELRODRAFT_92498</name>
</gene>
<dbReference type="RefSeq" id="XP_009017750.1">
    <property type="nucleotide sequence ID" value="XM_009019502.1"/>
</dbReference>
<evidence type="ECO:0000313" key="3">
    <source>
        <dbReference type="EnsemblMetazoa" id="HelroP92498"/>
    </source>
</evidence>
<dbReference type="GeneID" id="20217372"/>
<dbReference type="CTD" id="20217372"/>
<dbReference type="Proteomes" id="UP000015101">
    <property type="component" value="Unassembled WGS sequence"/>
</dbReference>